<feature type="compositionally biased region" description="Low complexity" evidence="1">
    <location>
        <begin position="1"/>
        <end position="22"/>
    </location>
</feature>
<reference evidence="2" key="1">
    <citation type="submission" date="2023-07" db="EMBL/GenBank/DDBJ databases">
        <title>A chromosome-level genome assembly of Lolium multiflorum.</title>
        <authorList>
            <person name="Chen Y."/>
            <person name="Copetti D."/>
            <person name="Kolliker R."/>
            <person name="Studer B."/>
        </authorList>
    </citation>
    <scope>NUCLEOTIDE SEQUENCE</scope>
    <source>
        <strain evidence="2">02402/16</strain>
        <tissue evidence="2">Leaf</tissue>
    </source>
</reference>
<dbReference type="AlphaFoldDB" id="A0AAD8S7U8"/>
<comment type="caution">
    <text evidence="2">The sequence shown here is derived from an EMBL/GenBank/DDBJ whole genome shotgun (WGS) entry which is preliminary data.</text>
</comment>
<accession>A0AAD8S7U8</accession>
<name>A0AAD8S7U8_LOLMU</name>
<protein>
    <submittedName>
        <fullName evidence="2">Uncharacterized protein</fullName>
    </submittedName>
</protein>
<sequence length="107" mass="10560">MMAGATSDTAAAGAFAASGTSAKPRGAASACPRVVATGGRRRCRVVHCDAGGDAQVVAKPASIPSLKQFKISADRESLSTSSDCASPSPASLGSEGYTGLLSLKCVN</sequence>
<dbReference type="EMBL" id="JAUUTY010000004">
    <property type="protein sequence ID" value="KAK1646855.1"/>
    <property type="molecule type" value="Genomic_DNA"/>
</dbReference>
<dbReference type="Proteomes" id="UP001231189">
    <property type="component" value="Unassembled WGS sequence"/>
</dbReference>
<keyword evidence="3" id="KW-1185">Reference proteome</keyword>
<evidence type="ECO:0000313" key="2">
    <source>
        <dbReference type="EMBL" id="KAK1646855.1"/>
    </source>
</evidence>
<proteinExistence type="predicted"/>
<organism evidence="2 3">
    <name type="scientific">Lolium multiflorum</name>
    <name type="common">Italian ryegrass</name>
    <name type="synonym">Lolium perenne subsp. multiflorum</name>
    <dbReference type="NCBI Taxonomy" id="4521"/>
    <lineage>
        <taxon>Eukaryota</taxon>
        <taxon>Viridiplantae</taxon>
        <taxon>Streptophyta</taxon>
        <taxon>Embryophyta</taxon>
        <taxon>Tracheophyta</taxon>
        <taxon>Spermatophyta</taxon>
        <taxon>Magnoliopsida</taxon>
        <taxon>Liliopsida</taxon>
        <taxon>Poales</taxon>
        <taxon>Poaceae</taxon>
        <taxon>BOP clade</taxon>
        <taxon>Pooideae</taxon>
        <taxon>Poodae</taxon>
        <taxon>Poeae</taxon>
        <taxon>Poeae Chloroplast Group 2 (Poeae type)</taxon>
        <taxon>Loliodinae</taxon>
        <taxon>Loliinae</taxon>
        <taxon>Lolium</taxon>
    </lineage>
</organism>
<feature type="region of interest" description="Disordered" evidence="1">
    <location>
        <begin position="1"/>
        <end position="31"/>
    </location>
</feature>
<gene>
    <name evidence="2" type="ORF">QYE76_064660</name>
</gene>
<evidence type="ECO:0000313" key="3">
    <source>
        <dbReference type="Proteomes" id="UP001231189"/>
    </source>
</evidence>
<evidence type="ECO:0000256" key="1">
    <source>
        <dbReference type="SAM" id="MobiDB-lite"/>
    </source>
</evidence>